<dbReference type="EC" id="5.6.2.4" evidence="13"/>
<keyword evidence="6 15" id="KW-0347">Helicase</keyword>
<keyword evidence="9" id="KW-0238">DNA-binding</keyword>
<dbReference type="Gene3D" id="3.90.320.10">
    <property type="match status" value="1"/>
</dbReference>
<dbReference type="Pfam" id="PF00580">
    <property type="entry name" value="UvrD-helicase"/>
    <property type="match status" value="1"/>
</dbReference>
<comment type="catalytic activity">
    <reaction evidence="14">
        <text>ATP + H2O = ADP + phosphate + H(+)</text>
        <dbReference type="Rhea" id="RHEA:13065"/>
        <dbReference type="ChEBI" id="CHEBI:15377"/>
        <dbReference type="ChEBI" id="CHEBI:15378"/>
        <dbReference type="ChEBI" id="CHEBI:30616"/>
        <dbReference type="ChEBI" id="CHEBI:43474"/>
        <dbReference type="ChEBI" id="CHEBI:456216"/>
        <dbReference type="EC" id="5.6.2.4"/>
    </reaction>
</comment>
<accession>A0A916XDV0</accession>
<dbReference type="PANTHER" id="PTHR11070">
    <property type="entry name" value="UVRD / RECB / PCRA DNA HELICASE FAMILY MEMBER"/>
    <property type="match status" value="1"/>
</dbReference>
<evidence type="ECO:0000256" key="15">
    <source>
        <dbReference type="PROSITE-ProRule" id="PRU00560"/>
    </source>
</evidence>
<proteinExistence type="inferred from homology"/>
<dbReference type="Gene3D" id="3.40.50.300">
    <property type="entry name" value="P-loop containing nucleotide triphosphate hydrolases"/>
    <property type="match status" value="2"/>
</dbReference>
<evidence type="ECO:0000256" key="4">
    <source>
        <dbReference type="ARBA" id="ARBA00022763"/>
    </source>
</evidence>
<evidence type="ECO:0000256" key="10">
    <source>
        <dbReference type="ARBA" id="ARBA00023204"/>
    </source>
</evidence>
<evidence type="ECO:0000256" key="13">
    <source>
        <dbReference type="ARBA" id="ARBA00034808"/>
    </source>
</evidence>
<dbReference type="InterPro" id="IPR013986">
    <property type="entry name" value="DExx_box_DNA_helicase_dom_sf"/>
</dbReference>
<dbReference type="GO" id="GO:0043138">
    <property type="term" value="F:3'-5' DNA helicase activity"/>
    <property type="evidence" value="ECO:0007669"/>
    <property type="project" value="UniProtKB-EC"/>
</dbReference>
<dbReference type="GO" id="GO:0004527">
    <property type="term" value="F:exonuclease activity"/>
    <property type="evidence" value="ECO:0007669"/>
    <property type="project" value="UniProtKB-KW"/>
</dbReference>
<evidence type="ECO:0000256" key="2">
    <source>
        <dbReference type="ARBA" id="ARBA00022722"/>
    </source>
</evidence>
<evidence type="ECO:0000259" key="16">
    <source>
        <dbReference type="PROSITE" id="PS51198"/>
    </source>
</evidence>
<gene>
    <name evidence="18" type="ORF">GCM10011410_19110</name>
</gene>
<feature type="domain" description="UvrD-like helicase ATP-binding" evidence="16">
    <location>
        <begin position="1"/>
        <end position="274"/>
    </location>
</feature>
<evidence type="ECO:0000313" key="18">
    <source>
        <dbReference type="EMBL" id="GGC66653.1"/>
    </source>
</evidence>
<dbReference type="Gene3D" id="1.10.10.160">
    <property type="match status" value="1"/>
</dbReference>
<keyword evidence="3 15" id="KW-0547">Nucleotide-binding</keyword>
<dbReference type="Pfam" id="PF13361">
    <property type="entry name" value="UvrD_C"/>
    <property type="match status" value="1"/>
</dbReference>
<evidence type="ECO:0000256" key="8">
    <source>
        <dbReference type="ARBA" id="ARBA00022840"/>
    </source>
</evidence>
<dbReference type="Pfam" id="PF12705">
    <property type="entry name" value="PDDEXK_1"/>
    <property type="match status" value="1"/>
</dbReference>
<comment type="similarity">
    <text evidence="1">Belongs to the helicase family. UvrD subfamily.</text>
</comment>
<evidence type="ECO:0000256" key="9">
    <source>
        <dbReference type="ARBA" id="ARBA00023125"/>
    </source>
</evidence>
<evidence type="ECO:0000256" key="1">
    <source>
        <dbReference type="ARBA" id="ARBA00009922"/>
    </source>
</evidence>
<dbReference type="InterPro" id="IPR014017">
    <property type="entry name" value="DNA_helicase_UvrD-like_C"/>
</dbReference>
<comment type="caution">
    <text evidence="15">Lacks conserved residue(s) required for the propagation of feature annotation.</text>
</comment>
<dbReference type="InterPro" id="IPR027417">
    <property type="entry name" value="P-loop_NTPase"/>
</dbReference>
<reference evidence="18" key="2">
    <citation type="submission" date="2020-09" db="EMBL/GenBank/DDBJ databases">
        <authorList>
            <person name="Sun Q."/>
            <person name="Zhou Y."/>
        </authorList>
    </citation>
    <scope>NUCLEOTIDE SEQUENCE</scope>
    <source>
        <strain evidence="18">CGMCC 1.15478</strain>
    </source>
</reference>
<evidence type="ECO:0000256" key="3">
    <source>
        <dbReference type="ARBA" id="ARBA00022741"/>
    </source>
</evidence>
<keyword evidence="8 15" id="KW-0067">ATP-binding</keyword>
<dbReference type="GO" id="GO:0033202">
    <property type="term" value="C:DNA helicase complex"/>
    <property type="evidence" value="ECO:0007669"/>
    <property type="project" value="TreeGrafter"/>
</dbReference>
<evidence type="ECO:0000313" key="19">
    <source>
        <dbReference type="Proteomes" id="UP000641514"/>
    </source>
</evidence>
<dbReference type="SUPFAM" id="SSF52540">
    <property type="entry name" value="P-loop containing nucleoside triphosphate hydrolases"/>
    <property type="match status" value="1"/>
</dbReference>
<dbReference type="PROSITE" id="PS51217">
    <property type="entry name" value="UVRD_HELICASE_CTER"/>
    <property type="match status" value="1"/>
</dbReference>
<feature type="domain" description="UvrD-like helicase C-terminal" evidence="17">
    <location>
        <begin position="275"/>
        <end position="594"/>
    </location>
</feature>
<reference evidence="18" key="1">
    <citation type="journal article" date="2014" name="Int. J. Syst. Evol. Microbiol.">
        <title>Complete genome sequence of Corynebacterium casei LMG S-19264T (=DSM 44701T), isolated from a smear-ripened cheese.</title>
        <authorList>
            <consortium name="US DOE Joint Genome Institute (JGI-PGF)"/>
            <person name="Walter F."/>
            <person name="Albersmeier A."/>
            <person name="Kalinowski J."/>
            <person name="Ruckert C."/>
        </authorList>
    </citation>
    <scope>NUCLEOTIDE SEQUENCE</scope>
    <source>
        <strain evidence="18">CGMCC 1.15478</strain>
    </source>
</reference>
<evidence type="ECO:0000259" key="17">
    <source>
        <dbReference type="PROSITE" id="PS51217"/>
    </source>
</evidence>
<dbReference type="InterPro" id="IPR014016">
    <property type="entry name" value="UvrD-like_ATP-bd"/>
</dbReference>
<keyword evidence="7" id="KW-0269">Exonuclease</keyword>
<evidence type="ECO:0000256" key="7">
    <source>
        <dbReference type="ARBA" id="ARBA00022839"/>
    </source>
</evidence>
<dbReference type="GO" id="GO:0005829">
    <property type="term" value="C:cytosol"/>
    <property type="evidence" value="ECO:0007669"/>
    <property type="project" value="TreeGrafter"/>
</dbReference>
<organism evidence="18 19">
    <name type="scientific">Hoyosella rhizosphaerae</name>
    <dbReference type="NCBI Taxonomy" id="1755582"/>
    <lineage>
        <taxon>Bacteria</taxon>
        <taxon>Bacillati</taxon>
        <taxon>Actinomycetota</taxon>
        <taxon>Actinomycetes</taxon>
        <taxon>Mycobacteriales</taxon>
        <taxon>Hoyosellaceae</taxon>
        <taxon>Hoyosella</taxon>
    </lineage>
</organism>
<dbReference type="Gene3D" id="1.10.486.10">
    <property type="entry name" value="PCRA, domain 4"/>
    <property type="match status" value="1"/>
</dbReference>
<dbReference type="InterPro" id="IPR011604">
    <property type="entry name" value="PDDEXK-like_dom_sf"/>
</dbReference>
<dbReference type="AlphaFoldDB" id="A0A916XDV0"/>
<keyword evidence="10" id="KW-0234">DNA repair</keyword>
<keyword evidence="19" id="KW-1185">Reference proteome</keyword>
<dbReference type="EMBL" id="BMJH01000002">
    <property type="protein sequence ID" value="GGC66653.1"/>
    <property type="molecule type" value="Genomic_DNA"/>
</dbReference>
<comment type="catalytic activity">
    <reaction evidence="12">
        <text>Couples ATP hydrolysis with the unwinding of duplex DNA by translocating in the 3'-5' direction.</text>
        <dbReference type="EC" id="5.6.2.4"/>
    </reaction>
</comment>
<evidence type="ECO:0000256" key="14">
    <source>
        <dbReference type="ARBA" id="ARBA00048988"/>
    </source>
</evidence>
<keyword evidence="11" id="KW-0413">Isomerase</keyword>
<keyword evidence="5 15" id="KW-0378">Hydrolase</keyword>
<dbReference type="InterPro" id="IPR038726">
    <property type="entry name" value="PDDEXK_AddAB-type"/>
</dbReference>
<keyword evidence="4" id="KW-0227">DNA damage</keyword>
<dbReference type="PANTHER" id="PTHR11070:SF59">
    <property type="entry name" value="DNA 3'-5' HELICASE"/>
    <property type="match status" value="1"/>
</dbReference>
<keyword evidence="2" id="KW-0540">Nuclease</keyword>
<dbReference type="GO" id="GO:0003677">
    <property type="term" value="F:DNA binding"/>
    <property type="evidence" value="ECO:0007669"/>
    <property type="project" value="UniProtKB-KW"/>
</dbReference>
<dbReference type="InterPro" id="IPR000212">
    <property type="entry name" value="DNA_helicase_UvrD/REP"/>
</dbReference>
<evidence type="ECO:0000256" key="6">
    <source>
        <dbReference type="ARBA" id="ARBA00022806"/>
    </source>
</evidence>
<dbReference type="Proteomes" id="UP000641514">
    <property type="component" value="Unassembled WGS sequence"/>
</dbReference>
<name>A0A916XDV0_9ACTN</name>
<dbReference type="PROSITE" id="PS51198">
    <property type="entry name" value="UVRD_HELICASE_ATP_BIND"/>
    <property type="match status" value="1"/>
</dbReference>
<comment type="caution">
    <text evidence="18">The sequence shown here is derived from an EMBL/GenBank/DDBJ whole genome shotgun (WGS) entry which is preliminary data.</text>
</comment>
<evidence type="ECO:0000256" key="5">
    <source>
        <dbReference type="ARBA" id="ARBA00022801"/>
    </source>
</evidence>
<dbReference type="GO" id="GO:0000725">
    <property type="term" value="P:recombinational repair"/>
    <property type="evidence" value="ECO:0007669"/>
    <property type="project" value="TreeGrafter"/>
</dbReference>
<evidence type="ECO:0000256" key="11">
    <source>
        <dbReference type="ARBA" id="ARBA00023235"/>
    </source>
</evidence>
<protein>
    <recommendedName>
        <fullName evidence="13">DNA 3'-5' helicase</fullName>
        <ecNumber evidence="13">5.6.2.4</ecNumber>
    </recommendedName>
</protein>
<evidence type="ECO:0000256" key="12">
    <source>
        <dbReference type="ARBA" id="ARBA00034617"/>
    </source>
</evidence>
<dbReference type="GO" id="GO:0005524">
    <property type="term" value="F:ATP binding"/>
    <property type="evidence" value="ECO:0007669"/>
    <property type="project" value="UniProtKB-UniRule"/>
</dbReference>
<sequence length="1037" mass="111155">MQAGVDPESILVLTPSRDAATAMRDLISDGIVTAAFPETPRATREPMVRSVHSYAFAVLRMQATAHGNPPPRLITSGEQDAVFRDLLAGDIEDGATYWPAELRPALGLDGFASELRDLIRRASERGLGPDELRALGKAHKRPVWVAAGTFAKVYEHVMMLRGSVGMEAPQATAPALDAAELVSAAVTALMSDPTLRESEQQRVRYLFVDDAQHLDPQAALLVRSIGEAAAFALLTSDSDQAIYRFRGASAGFLESIVDAASDRRIVLTTSHRMPERIAGVAARIGARLPGAQPQRGPRARTHGDSDGYVDIKVLPTQAREAAAIADTLRRAHLIDGVPWSEMAVIVRSVPSLSAPLRRALTAAGVPVSTPVPEQPLAMQRVAKSLLLVLQAVGSSGAALSFDDVLTLLSGPIGGADPLLLRRLRRGVRRVEVARGGDSDSATLLHGIVVEAVRNDAVANDESDTAAAILAGLTKTEAEPLHRLRRVLSKAHITANRGRRIEEVLWAAWDATGLQKKWLSSALRGGSQGAQADRDLDAVVALFDTAAHYVDRLPAASLGSFVEYVNQQHIAAQPYQQSQAHNDTVTLLSAHASAGKEWDVVAVAGVQEGLWPSLRGRSSLLGVEDLDDVLERDYTSEPESQVSRLAPILTDERKLFLVACTRARQRLLITSVESITGDADLVPSRFLADLQPELIDRTGDVGYTSSGDGERTVLALPALVARLRAVVCSDDETDDRRGNAATQLARLAAAGVPGAHPRDWYGLASLSTTTSLWEDDGSPISLSPSVVEVLLQCPLRWMLTQHGGSDNDKLSAVKGTVVHTLAQAVAGRLPDEQINEALERSWSALDLGAPWFAEHEQARAKSMLDNFRSWLASSRGEFTEAGVEVAIDGVLTSTEGEGPSVRLRGRIDRLEHDSEGRPVIVDIKTAKQAVSNADAAEHAQLATYQVAAEQGLISGEAAESGGAHLLFIAQSNKKTGATQRSQPPLTDELRKAWVERIQDAARATKGPEFRACINDGCTHCPVRTSCPVHEEGRQVTAP</sequence>